<evidence type="ECO:0000256" key="6">
    <source>
        <dbReference type="ARBA" id="ARBA00023239"/>
    </source>
</evidence>
<dbReference type="InterPro" id="IPR018146">
    <property type="entry name" value="Glyoxalase_1_CS"/>
</dbReference>
<evidence type="ECO:0000256" key="7">
    <source>
        <dbReference type="ARBA" id="ARBA00030291"/>
    </source>
</evidence>
<feature type="domain" description="VOC" evidence="15">
    <location>
        <begin position="15"/>
        <end position="140"/>
    </location>
</feature>
<evidence type="ECO:0000256" key="14">
    <source>
        <dbReference type="PIRSR" id="PIRSR604361-3"/>
    </source>
</evidence>
<evidence type="ECO:0000256" key="3">
    <source>
        <dbReference type="ARBA" id="ARBA00010363"/>
    </source>
</evidence>
<gene>
    <name evidence="16" type="primary">gloA</name>
    <name evidence="16" type="ORF">EZ242_06065</name>
</gene>
<evidence type="ECO:0000256" key="1">
    <source>
        <dbReference type="ARBA" id="ARBA00001967"/>
    </source>
</evidence>
<dbReference type="PANTHER" id="PTHR46036:SF5">
    <property type="entry name" value="LACTOYLGLUTATHIONE LYASE"/>
    <property type="match status" value="1"/>
</dbReference>
<dbReference type="EMBL" id="SMLL01000002">
    <property type="protein sequence ID" value="TFZ03439.1"/>
    <property type="molecule type" value="Genomic_DNA"/>
</dbReference>
<comment type="cofactor">
    <cofactor evidence="14">
        <name>Zn(2+)</name>
        <dbReference type="ChEBI" id="CHEBI:29105"/>
    </cofactor>
    <text evidence="14">Binds 1 zinc ion per subunit. In the homodimer, two zinc ions are bound between subunits.</text>
</comment>
<accession>A0A4Z0BZQ2</accession>
<dbReference type="GO" id="GO:0046872">
    <property type="term" value="F:metal ion binding"/>
    <property type="evidence" value="ECO:0007669"/>
    <property type="project" value="UniProtKB-KW"/>
</dbReference>
<reference evidence="16 17" key="1">
    <citation type="submission" date="2019-03" db="EMBL/GenBank/DDBJ databases">
        <title>Ramlibacter rhizophilus CCTCC AB2015357, whole genome shotgun sequence.</title>
        <authorList>
            <person name="Zhang X."/>
            <person name="Feng G."/>
            <person name="Zhu H."/>
        </authorList>
    </citation>
    <scope>NUCLEOTIDE SEQUENCE [LARGE SCALE GENOMIC DNA]</scope>
    <source>
        <strain evidence="16 17">CCTCC AB2015357</strain>
    </source>
</reference>
<dbReference type="GO" id="GO:0005737">
    <property type="term" value="C:cytoplasm"/>
    <property type="evidence" value="ECO:0007669"/>
    <property type="project" value="TreeGrafter"/>
</dbReference>
<proteinExistence type="inferred from homology"/>
<feature type="binding site" evidence="14">
    <location>
        <position position="69"/>
    </location>
    <ligand>
        <name>Zn(2+)</name>
        <dbReference type="ChEBI" id="CHEBI:29105"/>
        <note>ligand shared between dimeric partners</note>
    </ligand>
</feature>
<feature type="active site" description="Proton donor/acceptor" evidence="13">
    <location>
        <position position="136"/>
    </location>
</feature>
<comment type="catalytic activity">
    <reaction evidence="12">
        <text>(R)-S-lactoylglutathione = methylglyoxal + glutathione</text>
        <dbReference type="Rhea" id="RHEA:19069"/>
        <dbReference type="ChEBI" id="CHEBI:17158"/>
        <dbReference type="ChEBI" id="CHEBI:57474"/>
        <dbReference type="ChEBI" id="CHEBI:57925"/>
        <dbReference type="EC" id="4.4.1.5"/>
    </reaction>
</comment>
<feature type="binding site" evidence="14">
    <location>
        <position position="88"/>
    </location>
    <ligand>
        <name>Zn(2+)</name>
        <dbReference type="ChEBI" id="CHEBI:29105"/>
        <note>ligand shared between dimeric partners</note>
    </ligand>
</feature>
<dbReference type="NCBIfam" id="TIGR00068">
    <property type="entry name" value="glyox_I"/>
    <property type="match status" value="1"/>
</dbReference>
<dbReference type="AlphaFoldDB" id="A0A4Z0BZQ2"/>
<protein>
    <recommendedName>
        <fullName evidence="4">lactoylglutathione lyase</fullName>
        <ecNumber evidence="4">4.4.1.5</ecNumber>
    </recommendedName>
    <alternativeName>
        <fullName evidence="9">Aldoketomutase</fullName>
    </alternativeName>
    <alternativeName>
        <fullName evidence="8">Glyoxalase I</fullName>
    </alternativeName>
    <alternativeName>
        <fullName evidence="7">Ketone-aldehyde mutase</fullName>
    </alternativeName>
    <alternativeName>
        <fullName evidence="10">Methylglyoxalase</fullName>
    </alternativeName>
    <alternativeName>
        <fullName evidence="11">S-D-lactoylglutathione methylglyoxal lyase</fullName>
    </alternativeName>
</protein>
<dbReference type="Pfam" id="PF00903">
    <property type="entry name" value="Glyoxalase"/>
    <property type="match status" value="1"/>
</dbReference>
<evidence type="ECO:0000256" key="11">
    <source>
        <dbReference type="ARBA" id="ARBA00033298"/>
    </source>
</evidence>
<organism evidence="16 17">
    <name type="scientific">Ramlibacter rhizophilus</name>
    <dbReference type="NCBI Taxonomy" id="1781167"/>
    <lineage>
        <taxon>Bacteria</taxon>
        <taxon>Pseudomonadati</taxon>
        <taxon>Pseudomonadota</taxon>
        <taxon>Betaproteobacteria</taxon>
        <taxon>Burkholderiales</taxon>
        <taxon>Comamonadaceae</taxon>
        <taxon>Ramlibacter</taxon>
    </lineage>
</organism>
<dbReference type="RefSeq" id="WP_135284238.1">
    <property type="nucleotide sequence ID" value="NZ_SMLL01000002.1"/>
</dbReference>
<dbReference type="PANTHER" id="PTHR46036">
    <property type="entry name" value="LACTOYLGLUTATHIONE LYASE"/>
    <property type="match status" value="1"/>
</dbReference>
<dbReference type="InterPro" id="IPR037523">
    <property type="entry name" value="VOC_core"/>
</dbReference>
<comment type="pathway">
    <text evidence="2">Secondary metabolite metabolism; methylglyoxal degradation; (R)-lactate from methylglyoxal: step 1/2.</text>
</comment>
<evidence type="ECO:0000313" key="16">
    <source>
        <dbReference type="EMBL" id="TFZ03439.1"/>
    </source>
</evidence>
<keyword evidence="5 14" id="KW-0479">Metal-binding</keyword>
<evidence type="ECO:0000256" key="12">
    <source>
        <dbReference type="ARBA" id="ARBA00048273"/>
    </source>
</evidence>
<evidence type="ECO:0000256" key="2">
    <source>
        <dbReference type="ARBA" id="ARBA00005008"/>
    </source>
</evidence>
<dbReference type="InterPro" id="IPR004361">
    <property type="entry name" value="Glyoxalase_1"/>
</dbReference>
<dbReference type="GO" id="GO:0019243">
    <property type="term" value="P:methylglyoxal catabolic process to D-lactate via S-lactoyl-glutathione"/>
    <property type="evidence" value="ECO:0007669"/>
    <property type="project" value="TreeGrafter"/>
</dbReference>
<keyword evidence="6 16" id="KW-0456">Lyase</keyword>
<evidence type="ECO:0000259" key="15">
    <source>
        <dbReference type="PROSITE" id="PS51819"/>
    </source>
</evidence>
<dbReference type="InterPro" id="IPR004360">
    <property type="entry name" value="Glyas_Fos-R_dOase_dom"/>
</dbReference>
<evidence type="ECO:0000256" key="8">
    <source>
        <dbReference type="ARBA" id="ARBA00030537"/>
    </source>
</evidence>
<comment type="cofactor">
    <cofactor evidence="1">
        <name>Ni(2+)</name>
        <dbReference type="ChEBI" id="CHEBI:49786"/>
    </cofactor>
</comment>
<dbReference type="OrthoDB" id="9789841at2"/>
<keyword evidence="17" id="KW-1185">Reference proteome</keyword>
<dbReference type="InterPro" id="IPR029068">
    <property type="entry name" value="Glyas_Bleomycin-R_OHBP_Dase"/>
</dbReference>
<dbReference type="UniPathway" id="UPA00619">
    <property type="reaction ID" value="UER00675"/>
</dbReference>
<evidence type="ECO:0000256" key="13">
    <source>
        <dbReference type="PIRSR" id="PIRSR604361-1"/>
    </source>
</evidence>
<dbReference type="PROSITE" id="PS51819">
    <property type="entry name" value="VOC"/>
    <property type="match status" value="1"/>
</dbReference>
<feature type="binding site" evidence="14">
    <location>
        <position position="136"/>
    </location>
    <ligand>
        <name>Zn(2+)</name>
        <dbReference type="ChEBI" id="CHEBI:29105"/>
        <note>ligand shared between dimeric partners</note>
    </ligand>
</feature>
<dbReference type="GO" id="GO:0004462">
    <property type="term" value="F:lactoylglutathione lyase activity"/>
    <property type="evidence" value="ECO:0007669"/>
    <property type="project" value="UniProtKB-EC"/>
</dbReference>
<comment type="similarity">
    <text evidence="3">Belongs to the glyoxalase I family.</text>
</comment>
<dbReference type="Gene3D" id="3.10.180.10">
    <property type="entry name" value="2,3-Dihydroxybiphenyl 1,2-Dioxygenase, domain 1"/>
    <property type="match status" value="1"/>
</dbReference>
<dbReference type="Proteomes" id="UP000297564">
    <property type="component" value="Unassembled WGS sequence"/>
</dbReference>
<evidence type="ECO:0000256" key="4">
    <source>
        <dbReference type="ARBA" id="ARBA00012081"/>
    </source>
</evidence>
<dbReference type="CDD" id="cd16358">
    <property type="entry name" value="GlxI_Ni"/>
    <property type="match status" value="1"/>
</dbReference>
<evidence type="ECO:0000256" key="10">
    <source>
        <dbReference type="ARBA" id="ARBA00032460"/>
    </source>
</evidence>
<sequence>MGTTDSPAPHQANHRVMHTMIRVRDLDASLDFYTRLLGMKVLRRKDYPEGRFSLAFVGYGPEINHAVVELTHNWDQDKAYDIGNAYGHLAIAVDDIYATCEELKRKGANITRAPGPMKNDTLHLAFVQDPDGYKIELIDSKTVAA</sequence>
<comment type="caution">
    <text evidence="16">The sequence shown here is derived from an EMBL/GenBank/DDBJ whole genome shotgun (WGS) entry which is preliminary data.</text>
</comment>
<evidence type="ECO:0000256" key="5">
    <source>
        <dbReference type="ARBA" id="ARBA00022723"/>
    </source>
</evidence>
<dbReference type="PROSITE" id="PS00934">
    <property type="entry name" value="GLYOXALASE_I_1"/>
    <property type="match status" value="1"/>
</dbReference>
<dbReference type="SUPFAM" id="SSF54593">
    <property type="entry name" value="Glyoxalase/Bleomycin resistance protein/Dihydroxybiphenyl dioxygenase"/>
    <property type="match status" value="1"/>
</dbReference>
<evidence type="ECO:0000256" key="9">
    <source>
        <dbReference type="ARBA" id="ARBA00030892"/>
    </source>
</evidence>
<keyword evidence="14" id="KW-0862">Zinc</keyword>
<name>A0A4Z0BZQ2_9BURK</name>
<dbReference type="EC" id="4.4.1.5" evidence="4"/>
<evidence type="ECO:0000313" key="17">
    <source>
        <dbReference type="Proteomes" id="UP000297564"/>
    </source>
</evidence>